<organism evidence="4 5">
    <name type="scientific">Halocaridina rubra</name>
    <name type="common">Hawaiian red shrimp</name>
    <dbReference type="NCBI Taxonomy" id="373956"/>
    <lineage>
        <taxon>Eukaryota</taxon>
        <taxon>Metazoa</taxon>
        <taxon>Ecdysozoa</taxon>
        <taxon>Arthropoda</taxon>
        <taxon>Crustacea</taxon>
        <taxon>Multicrustacea</taxon>
        <taxon>Malacostraca</taxon>
        <taxon>Eumalacostraca</taxon>
        <taxon>Eucarida</taxon>
        <taxon>Decapoda</taxon>
        <taxon>Pleocyemata</taxon>
        <taxon>Caridea</taxon>
        <taxon>Atyoidea</taxon>
        <taxon>Atyidae</taxon>
        <taxon>Halocaridina</taxon>
    </lineage>
</organism>
<dbReference type="Gene3D" id="3.40.50.880">
    <property type="match status" value="1"/>
</dbReference>
<dbReference type="AlphaFoldDB" id="A0AAN9A6X7"/>
<comment type="subcellular location">
    <subcellularLocation>
        <location evidence="1">Cytoplasm</location>
    </subcellularLocation>
</comment>
<keyword evidence="2" id="KW-0963">Cytoplasm</keyword>
<dbReference type="InterPro" id="IPR006287">
    <property type="entry name" value="DJ-1"/>
</dbReference>
<comment type="caution">
    <text evidence="4">The sequence shown here is derived from an EMBL/GenBank/DDBJ whole genome shotgun (WGS) entry which is preliminary data.</text>
</comment>
<gene>
    <name evidence="4" type="primary">PARK7</name>
    <name evidence="4" type="ORF">SK128_016669</name>
</gene>
<dbReference type="GO" id="GO:1903189">
    <property type="term" value="P:glyoxal metabolic process"/>
    <property type="evidence" value="ECO:0007669"/>
    <property type="project" value="TreeGrafter"/>
</dbReference>
<protein>
    <submittedName>
        <fullName evidence="4">Protein deglycase DJ-1zDJ-1</fullName>
        <ecNumber evidence="4">3.5.1.124</ecNumber>
    </submittedName>
</protein>
<dbReference type="GO" id="GO:0006979">
    <property type="term" value="P:response to oxidative stress"/>
    <property type="evidence" value="ECO:0007669"/>
    <property type="project" value="TreeGrafter"/>
</dbReference>
<evidence type="ECO:0000256" key="1">
    <source>
        <dbReference type="ARBA" id="ARBA00004496"/>
    </source>
</evidence>
<dbReference type="InterPro" id="IPR029062">
    <property type="entry name" value="Class_I_gatase-like"/>
</dbReference>
<accession>A0AAN9A6X7</accession>
<evidence type="ECO:0000313" key="5">
    <source>
        <dbReference type="Proteomes" id="UP001381693"/>
    </source>
</evidence>
<sequence length="186" mass="19344">MVSAVLLLAEGAEEMEAVISIDTLRRGGVDVTVAGLGGDGPIKCSRDVYIKSDVSLADAMGKAPYDAVVIPGGMKGSENLAASPDVKTLLTEQEKSGRVIGAICAAPAVCLTTHGIGEGKNVTCYPSLKDRITSTGKYTFKEDRVVVDGQLITSQGPGTAFDFALALVEKLVSAEKRQNVAEAMLL</sequence>
<dbReference type="SUPFAM" id="SSF52317">
    <property type="entry name" value="Class I glutamine amidotransferase-like"/>
    <property type="match status" value="1"/>
</dbReference>
<dbReference type="PANTHER" id="PTHR48094">
    <property type="entry name" value="PROTEIN/NUCLEIC ACID DEGLYCASE DJ-1-RELATED"/>
    <property type="match status" value="1"/>
</dbReference>
<evidence type="ECO:0000313" key="4">
    <source>
        <dbReference type="EMBL" id="KAK7076419.1"/>
    </source>
</evidence>
<dbReference type="InterPro" id="IPR050325">
    <property type="entry name" value="Prot/Nucl_acid_deglycase"/>
</dbReference>
<keyword evidence="5" id="KW-1185">Reference proteome</keyword>
<dbReference type="PANTHER" id="PTHR48094:SF12">
    <property type="entry name" value="PARKINSON DISEASE PROTEIN 7 HOMOLOG"/>
    <property type="match status" value="1"/>
</dbReference>
<dbReference type="GO" id="GO:0005739">
    <property type="term" value="C:mitochondrion"/>
    <property type="evidence" value="ECO:0007669"/>
    <property type="project" value="TreeGrafter"/>
</dbReference>
<proteinExistence type="predicted"/>
<evidence type="ECO:0000256" key="2">
    <source>
        <dbReference type="ARBA" id="ARBA00022490"/>
    </source>
</evidence>
<dbReference type="CDD" id="cd03135">
    <property type="entry name" value="GATase1_DJ-1"/>
    <property type="match status" value="1"/>
</dbReference>
<dbReference type="InterPro" id="IPR002818">
    <property type="entry name" value="DJ-1/PfpI"/>
</dbReference>
<dbReference type="GO" id="GO:0051896">
    <property type="term" value="P:regulation of phosphatidylinositol 3-kinase/protein kinase B signal transduction"/>
    <property type="evidence" value="ECO:0007669"/>
    <property type="project" value="UniProtKB-ARBA"/>
</dbReference>
<name>A0AAN9A6X7_HALRR</name>
<keyword evidence="4" id="KW-0378">Hydrolase</keyword>
<reference evidence="4 5" key="1">
    <citation type="submission" date="2023-11" db="EMBL/GenBank/DDBJ databases">
        <title>Halocaridina rubra genome assembly.</title>
        <authorList>
            <person name="Smith C."/>
        </authorList>
    </citation>
    <scope>NUCLEOTIDE SEQUENCE [LARGE SCALE GENOMIC DNA]</scope>
    <source>
        <strain evidence="4">EP-1</strain>
        <tissue evidence="4">Whole</tissue>
    </source>
</reference>
<dbReference type="EC" id="3.5.1.124" evidence="4"/>
<dbReference type="EMBL" id="JAXCGZ010009675">
    <property type="protein sequence ID" value="KAK7076419.1"/>
    <property type="molecule type" value="Genomic_DNA"/>
</dbReference>
<dbReference type="GO" id="GO:0036524">
    <property type="term" value="F:protein deglycase activity"/>
    <property type="evidence" value="ECO:0007669"/>
    <property type="project" value="UniProtKB-EC"/>
</dbReference>
<dbReference type="NCBIfam" id="TIGR01383">
    <property type="entry name" value="not_thiJ"/>
    <property type="match status" value="1"/>
</dbReference>
<evidence type="ECO:0000259" key="3">
    <source>
        <dbReference type="Pfam" id="PF01965"/>
    </source>
</evidence>
<feature type="domain" description="DJ-1/PfpI" evidence="3">
    <location>
        <begin position="3"/>
        <end position="169"/>
    </location>
</feature>
<dbReference type="GO" id="GO:0005634">
    <property type="term" value="C:nucleus"/>
    <property type="evidence" value="ECO:0007669"/>
    <property type="project" value="TreeGrafter"/>
</dbReference>
<dbReference type="Proteomes" id="UP001381693">
    <property type="component" value="Unassembled WGS sequence"/>
</dbReference>
<dbReference type="FunFam" id="3.40.50.880:FF:000022">
    <property type="entry name" value="protein deglycase DJ-1"/>
    <property type="match status" value="1"/>
</dbReference>
<dbReference type="Pfam" id="PF01965">
    <property type="entry name" value="DJ-1_PfpI"/>
    <property type="match status" value="1"/>
</dbReference>